<keyword evidence="2" id="KW-0808">Transferase</keyword>
<dbReference type="AlphaFoldDB" id="A0A8I1A6W3"/>
<keyword evidence="3" id="KW-1185">Reference proteome</keyword>
<feature type="domain" description="N-acetyltransferase" evidence="1">
    <location>
        <begin position="8"/>
        <end position="166"/>
    </location>
</feature>
<evidence type="ECO:0000313" key="3">
    <source>
        <dbReference type="Proteomes" id="UP000633619"/>
    </source>
</evidence>
<dbReference type="PROSITE" id="PS51186">
    <property type="entry name" value="GNAT"/>
    <property type="match status" value="1"/>
</dbReference>
<gene>
    <name evidence="2" type="ORF">I8U20_00835</name>
</gene>
<name>A0A8I1A6W3_THEIN</name>
<dbReference type="SUPFAM" id="SSF55729">
    <property type="entry name" value="Acyl-CoA N-acyltransferases (Nat)"/>
    <property type="match status" value="1"/>
</dbReference>
<dbReference type="Pfam" id="PF13302">
    <property type="entry name" value="Acetyltransf_3"/>
    <property type="match status" value="1"/>
</dbReference>
<reference evidence="2 3" key="1">
    <citation type="submission" date="2020-12" db="EMBL/GenBank/DDBJ databases">
        <title>WGS of Thermoactinomyces spp.</title>
        <authorList>
            <person name="Cheng K."/>
        </authorList>
    </citation>
    <scope>NUCLEOTIDE SEQUENCE [LARGE SCALE GENOMIC DNA]</scope>
    <source>
        <strain evidence="3">CICC 10671\DSM 43846</strain>
    </source>
</reference>
<dbReference type="PANTHER" id="PTHR43792:SF1">
    <property type="entry name" value="N-ACETYLTRANSFERASE DOMAIN-CONTAINING PROTEIN"/>
    <property type="match status" value="1"/>
</dbReference>
<dbReference type="InterPro" id="IPR051531">
    <property type="entry name" value="N-acetyltransferase"/>
</dbReference>
<sequence>MILETERLYLRELKQEDLDRLHAIFSDEETMRFYPAPFTREQTGQWIQKNQERYRKDGFGLWGVCLKETDELIGDCGLVRQTVDGRTEIEIGYHIHKKYWSRGFATEAAKACKAYGFHQLHFNKLICLIDPKNIPSIRVAEKIGFTKEKEVFIFGKNHAVYSGDKE</sequence>
<proteinExistence type="predicted"/>
<evidence type="ECO:0000259" key="1">
    <source>
        <dbReference type="PROSITE" id="PS51186"/>
    </source>
</evidence>
<dbReference type="InterPro" id="IPR016181">
    <property type="entry name" value="Acyl_CoA_acyltransferase"/>
</dbReference>
<dbReference type="InterPro" id="IPR000182">
    <property type="entry name" value="GNAT_dom"/>
</dbReference>
<dbReference type="Gene3D" id="3.40.630.30">
    <property type="match status" value="1"/>
</dbReference>
<dbReference type="Proteomes" id="UP000633619">
    <property type="component" value="Unassembled WGS sequence"/>
</dbReference>
<organism evidence="2 3">
    <name type="scientific">Thermoactinomyces intermedius</name>
    <dbReference type="NCBI Taxonomy" id="2024"/>
    <lineage>
        <taxon>Bacteria</taxon>
        <taxon>Bacillati</taxon>
        <taxon>Bacillota</taxon>
        <taxon>Bacilli</taxon>
        <taxon>Bacillales</taxon>
        <taxon>Thermoactinomycetaceae</taxon>
        <taxon>Thermoactinomyces</taxon>
    </lineage>
</organism>
<dbReference type="EMBL" id="JAECVW010000001">
    <property type="protein sequence ID" value="MBH8593870.1"/>
    <property type="molecule type" value="Genomic_DNA"/>
</dbReference>
<accession>A0A8I1A6W3</accession>
<evidence type="ECO:0000313" key="2">
    <source>
        <dbReference type="EMBL" id="MBH8593870.1"/>
    </source>
</evidence>
<protein>
    <submittedName>
        <fullName evidence="2">GNAT family N-acetyltransferase</fullName>
    </submittedName>
</protein>
<dbReference type="PANTHER" id="PTHR43792">
    <property type="entry name" value="GNAT FAMILY, PUTATIVE (AFU_ORTHOLOGUE AFUA_3G00765)-RELATED-RELATED"/>
    <property type="match status" value="1"/>
</dbReference>
<comment type="caution">
    <text evidence="2">The sequence shown here is derived from an EMBL/GenBank/DDBJ whole genome shotgun (WGS) entry which is preliminary data.</text>
</comment>
<dbReference type="GO" id="GO:0016747">
    <property type="term" value="F:acyltransferase activity, transferring groups other than amino-acyl groups"/>
    <property type="evidence" value="ECO:0007669"/>
    <property type="project" value="InterPro"/>
</dbReference>
<dbReference type="RefSeq" id="WP_121874169.1">
    <property type="nucleotide sequence ID" value="NZ_JACEIR010000001.1"/>
</dbReference>